<evidence type="ECO:0000313" key="2">
    <source>
        <dbReference type="Proteomes" id="UP001057452"/>
    </source>
</evidence>
<protein>
    <submittedName>
        <fullName evidence="1">Uncharacterized protein</fullName>
    </submittedName>
</protein>
<evidence type="ECO:0000313" key="1">
    <source>
        <dbReference type="EMBL" id="KAI4814412.1"/>
    </source>
</evidence>
<name>A0ACB9WLS3_CHAAC</name>
<accession>A0ACB9WLS3</accession>
<sequence length="129" mass="14070">MVPPLPRKASSSFSLHEYPGASPSLSPYQFPSLSPKASFSISPYDSPSASPSLSPYQSPSLSPKVSPSNSFPQLAEAYHIPATILRLHQQKLERKAEEGEAGENVDEDETNQEQHKKMEDEGKENGTSL</sequence>
<organism evidence="1 2">
    <name type="scientific">Chaenocephalus aceratus</name>
    <name type="common">Blackfin icefish</name>
    <name type="synonym">Chaenichthys aceratus</name>
    <dbReference type="NCBI Taxonomy" id="36190"/>
    <lineage>
        <taxon>Eukaryota</taxon>
        <taxon>Metazoa</taxon>
        <taxon>Chordata</taxon>
        <taxon>Craniata</taxon>
        <taxon>Vertebrata</taxon>
        <taxon>Euteleostomi</taxon>
        <taxon>Actinopterygii</taxon>
        <taxon>Neopterygii</taxon>
        <taxon>Teleostei</taxon>
        <taxon>Neoteleostei</taxon>
        <taxon>Acanthomorphata</taxon>
        <taxon>Eupercaria</taxon>
        <taxon>Perciformes</taxon>
        <taxon>Notothenioidei</taxon>
        <taxon>Channichthyidae</taxon>
        <taxon>Chaenocephalus</taxon>
    </lineage>
</organism>
<keyword evidence="2" id="KW-1185">Reference proteome</keyword>
<dbReference type="Proteomes" id="UP001057452">
    <property type="component" value="Chromosome 14"/>
</dbReference>
<reference evidence="1" key="1">
    <citation type="submission" date="2022-05" db="EMBL/GenBank/DDBJ databases">
        <title>Chromosome-level genome of Chaenocephalus aceratus.</title>
        <authorList>
            <person name="Park H."/>
        </authorList>
    </citation>
    <scope>NUCLEOTIDE SEQUENCE</scope>
    <source>
        <strain evidence="1">KU_202001</strain>
    </source>
</reference>
<dbReference type="EMBL" id="CM043798">
    <property type="protein sequence ID" value="KAI4814412.1"/>
    <property type="molecule type" value="Genomic_DNA"/>
</dbReference>
<comment type="caution">
    <text evidence="1">The sequence shown here is derived from an EMBL/GenBank/DDBJ whole genome shotgun (WGS) entry which is preliminary data.</text>
</comment>
<proteinExistence type="predicted"/>
<gene>
    <name evidence="1" type="ORF">KUCAC02_003608</name>
</gene>